<feature type="region of interest" description="Disordered" evidence="1">
    <location>
        <begin position="114"/>
        <end position="193"/>
    </location>
</feature>
<comment type="caution">
    <text evidence="3">The sequence shown here is derived from an EMBL/GenBank/DDBJ whole genome shotgun (WGS) entry which is preliminary data.</text>
</comment>
<feature type="region of interest" description="Disordered" evidence="1">
    <location>
        <begin position="706"/>
        <end position="730"/>
    </location>
</feature>
<feature type="region of interest" description="Disordered" evidence="1">
    <location>
        <begin position="1"/>
        <end position="86"/>
    </location>
</feature>
<accession>A0A9W7LDN1</accession>
<evidence type="ECO:0000313" key="4">
    <source>
        <dbReference type="Proteomes" id="UP001165065"/>
    </source>
</evidence>
<protein>
    <submittedName>
        <fullName evidence="3">Uncharacterized protein</fullName>
    </submittedName>
</protein>
<feature type="compositionally biased region" description="Acidic residues" evidence="1">
    <location>
        <begin position="66"/>
        <end position="77"/>
    </location>
</feature>
<dbReference type="Proteomes" id="UP001165065">
    <property type="component" value="Unassembled WGS sequence"/>
</dbReference>
<feature type="compositionally biased region" description="Basic and acidic residues" evidence="1">
    <location>
        <begin position="706"/>
        <end position="722"/>
    </location>
</feature>
<proteinExistence type="predicted"/>
<keyword evidence="2" id="KW-0812">Transmembrane</keyword>
<organism evidence="3 4">
    <name type="scientific">Triparma columacea</name>
    <dbReference type="NCBI Taxonomy" id="722753"/>
    <lineage>
        <taxon>Eukaryota</taxon>
        <taxon>Sar</taxon>
        <taxon>Stramenopiles</taxon>
        <taxon>Ochrophyta</taxon>
        <taxon>Bolidophyceae</taxon>
        <taxon>Parmales</taxon>
        <taxon>Triparmaceae</taxon>
        <taxon>Triparma</taxon>
    </lineage>
</organism>
<feature type="compositionally biased region" description="Low complexity" evidence="1">
    <location>
        <begin position="270"/>
        <end position="284"/>
    </location>
</feature>
<feature type="transmembrane region" description="Helical" evidence="2">
    <location>
        <begin position="615"/>
        <end position="634"/>
    </location>
</feature>
<evidence type="ECO:0000256" key="1">
    <source>
        <dbReference type="SAM" id="MobiDB-lite"/>
    </source>
</evidence>
<gene>
    <name evidence="3" type="ORF">TrCOL_g12518</name>
</gene>
<keyword evidence="2" id="KW-1133">Transmembrane helix</keyword>
<sequence>MPGKDDDSDFHTPCDSLCDSPTTSEAGGDVRVVTLTDSKESNDSKESRPSSSSSSSGVMVEMVQNEVEDDFVVEDGGEDRVKDEVSTEVKGVATEVVENVVNNVIAKTLAAVGAGSDTGAPEDEEEFTSPSNLTVKEKITRFASPKPPQSSRSPGPRVSPTLESARKTKLEDRVAGMPLELEGAPPIAPDFDYTKKEDQVTPSAQGFAKREDVAEVWVEGGGGVEGSASGSVTSMNDDKGSDSASTESPVLVEIPENEEGDSPPVTFNRSAYASDSIDTDSAADPPVKLDVPEYDEVDKAAFNIFTPTDYDRKPPAVTTTRLEGEATAVDVFSPTPAGVKPQAKETDRLEGEATAVDVFSPTPAGVKPQADETDRLEGDATAVEERRDVFSPTPVGIMKLEAVEDITRFSSPPAFSLQAGPNAVSNTASLTFAGHASNSPTSQNTTITTKTDNTDYEYNFSYNLMPDSVPSAVFRKSPQLDDASNQRDGSSSASAVSFVMLATTEPREFTLIILYVLPVLIVLLSAVSNTTCSFLVVGGADFANDVNVGIWKIGESGQQCTSYHKSEIGFGAPGFARLVGFLGMLVNVLLCYGMWESYRGRYAYRGGKRTLARMAIVASGLNGLQVFGMAVANACITAEKCDMGGGSWGGVFALIAGAAVGLEMLRGAEKDDEDSVVRKAAGGEGYKEVEEGGKEMTEIEKWTMVREGKEDGGKGKGEEVARAEQGWDLL</sequence>
<name>A0A9W7LDN1_9STRA</name>
<feature type="region of interest" description="Disordered" evidence="1">
    <location>
        <begin position="220"/>
        <end position="291"/>
    </location>
</feature>
<evidence type="ECO:0000256" key="2">
    <source>
        <dbReference type="SAM" id="Phobius"/>
    </source>
</evidence>
<feature type="transmembrane region" description="Helical" evidence="2">
    <location>
        <begin position="575"/>
        <end position="595"/>
    </location>
</feature>
<feature type="compositionally biased region" description="Basic and acidic residues" evidence="1">
    <location>
        <begin position="37"/>
        <end position="48"/>
    </location>
</feature>
<keyword evidence="4" id="KW-1185">Reference proteome</keyword>
<dbReference type="AlphaFoldDB" id="A0A9W7LDN1"/>
<feature type="compositionally biased region" description="Basic and acidic residues" evidence="1">
    <location>
        <begin position="164"/>
        <end position="174"/>
    </location>
</feature>
<dbReference type="OrthoDB" id="10641687at2759"/>
<reference evidence="4" key="1">
    <citation type="journal article" date="2023" name="Commun. Biol.">
        <title>Genome analysis of Parmales, the sister group of diatoms, reveals the evolutionary specialization of diatoms from phago-mixotrophs to photoautotrophs.</title>
        <authorList>
            <person name="Ban H."/>
            <person name="Sato S."/>
            <person name="Yoshikawa S."/>
            <person name="Yamada K."/>
            <person name="Nakamura Y."/>
            <person name="Ichinomiya M."/>
            <person name="Sato N."/>
            <person name="Blanc-Mathieu R."/>
            <person name="Endo H."/>
            <person name="Kuwata A."/>
            <person name="Ogata H."/>
        </authorList>
    </citation>
    <scope>NUCLEOTIDE SEQUENCE [LARGE SCALE GENOMIC DNA]</scope>
</reference>
<evidence type="ECO:0000313" key="3">
    <source>
        <dbReference type="EMBL" id="GMI46153.1"/>
    </source>
</evidence>
<dbReference type="EMBL" id="BRYA01000284">
    <property type="protein sequence ID" value="GMI46153.1"/>
    <property type="molecule type" value="Genomic_DNA"/>
</dbReference>
<feature type="transmembrane region" description="Helical" evidence="2">
    <location>
        <begin position="646"/>
        <end position="665"/>
    </location>
</feature>
<keyword evidence="2" id="KW-0472">Membrane</keyword>